<accession>A0ABV3DUQ4</accession>
<proteinExistence type="predicted"/>
<sequence length="108" mass="12109">MVYFAPDSVSWEPLGAGHGDWLGWLLAGEALPEFYSSVRWSHWSRDVAELSPTHGVTVYPFLWSQEAHESADLSRRPVPMHEILGISREFARQVTGADPRPLGSLPDH</sequence>
<dbReference type="RefSeq" id="WP_358363592.1">
    <property type="nucleotide sequence ID" value="NZ_JBEZFP010000177.1"/>
</dbReference>
<comment type="caution">
    <text evidence="1">The sequence shown here is derived from an EMBL/GenBank/DDBJ whole genome shotgun (WGS) entry which is preliminary data.</text>
</comment>
<evidence type="ECO:0000313" key="2">
    <source>
        <dbReference type="Proteomes" id="UP001551482"/>
    </source>
</evidence>
<keyword evidence="2" id="KW-1185">Reference proteome</keyword>
<dbReference type="EMBL" id="JBEZFP010000177">
    <property type="protein sequence ID" value="MEU8139478.1"/>
    <property type="molecule type" value="Genomic_DNA"/>
</dbReference>
<name>A0ABV3DUQ4_9ACTN</name>
<protein>
    <submittedName>
        <fullName evidence="1">DUF2625 family protein</fullName>
    </submittedName>
</protein>
<gene>
    <name evidence="1" type="ORF">AB0C36_39015</name>
</gene>
<dbReference type="Proteomes" id="UP001551482">
    <property type="component" value="Unassembled WGS sequence"/>
</dbReference>
<dbReference type="Pfam" id="PF10946">
    <property type="entry name" value="DUF2625"/>
    <property type="match status" value="1"/>
</dbReference>
<organism evidence="1 2">
    <name type="scientific">Streptodolium elevatio</name>
    <dbReference type="NCBI Taxonomy" id="3157996"/>
    <lineage>
        <taxon>Bacteria</taxon>
        <taxon>Bacillati</taxon>
        <taxon>Actinomycetota</taxon>
        <taxon>Actinomycetes</taxon>
        <taxon>Kitasatosporales</taxon>
        <taxon>Streptomycetaceae</taxon>
        <taxon>Streptodolium</taxon>
    </lineage>
</organism>
<reference evidence="1 2" key="1">
    <citation type="submission" date="2024-06" db="EMBL/GenBank/DDBJ databases">
        <title>The Natural Products Discovery Center: Release of the First 8490 Sequenced Strains for Exploring Actinobacteria Biosynthetic Diversity.</title>
        <authorList>
            <person name="Kalkreuter E."/>
            <person name="Kautsar S.A."/>
            <person name="Yang D."/>
            <person name="Bader C.D."/>
            <person name="Teijaro C.N."/>
            <person name="Fluegel L."/>
            <person name="Davis C.M."/>
            <person name="Simpson J.R."/>
            <person name="Lauterbach L."/>
            <person name="Steele A.D."/>
            <person name="Gui C."/>
            <person name="Meng S."/>
            <person name="Li G."/>
            <person name="Viehrig K."/>
            <person name="Ye F."/>
            <person name="Su P."/>
            <person name="Kiefer A.F."/>
            <person name="Nichols A."/>
            <person name="Cepeda A.J."/>
            <person name="Yan W."/>
            <person name="Fan B."/>
            <person name="Jiang Y."/>
            <person name="Adhikari A."/>
            <person name="Zheng C.-J."/>
            <person name="Schuster L."/>
            <person name="Cowan T.M."/>
            <person name="Smanski M.J."/>
            <person name="Chevrette M.G."/>
            <person name="De Carvalho L.P.S."/>
            <person name="Shen B."/>
        </authorList>
    </citation>
    <scope>NUCLEOTIDE SEQUENCE [LARGE SCALE GENOMIC DNA]</scope>
    <source>
        <strain evidence="1 2">NPDC048946</strain>
    </source>
</reference>
<dbReference type="InterPro" id="IPR021239">
    <property type="entry name" value="DUF2625"/>
</dbReference>
<evidence type="ECO:0000313" key="1">
    <source>
        <dbReference type="EMBL" id="MEU8139478.1"/>
    </source>
</evidence>